<evidence type="ECO:0000256" key="1">
    <source>
        <dbReference type="ARBA" id="ARBA00009019"/>
    </source>
</evidence>
<gene>
    <name evidence="5" type="ORF">AND_000328</name>
</gene>
<feature type="compositionally biased region" description="Polar residues" evidence="4">
    <location>
        <begin position="655"/>
        <end position="678"/>
    </location>
</feature>
<dbReference type="PANTHER" id="PTHR19232:SF7">
    <property type="entry name" value="CENTROCORTIN, ISOFORM A"/>
    <property type="match status" value="1"/>
</dbReference>
<feature type="compositionally biased region" description="Polar residues" evidence="4">
    <location>
        <begin position="731"/>
        <end position="753"/>
    </location>
</feature>
<evidence type="ECO:0008006" key="8">
    <source>
        <dbReference type="Google" id="ProtNLM"/>
    </source>
</evidence>
<feature type="coiled-coil region" evidence="3">
    <location>
        <begin position="203"/>
        <end position="244"/>
    </location>
</feature>
<dbReference type="STRING" id="43151.W5JX56"/>
<evidence type="ECO:0000313" key="5">
    <source>
        <dbReference type="EMBL" id="ETN67839.1"/>
    </source>
</evidence>
<dbReference type="OMA" id="RADACEH"/>
<reference evidence="5" key="2">
    <citation type="submission" date="2010-05" db="EMBL/GenBank/DDBJ databases">
        <authorList>
            <person name="Almeida L.G."/>
            <person name="Nicolas M.F."/>
            <person name="Souza R.C."/>
            <person name="Vasconcelos A.T.R."/>
        </authorList>
    </citation>
    <scope>NUCLEOTIDE SEQUENCE</scope>
</reference>
<dbReference type="HOGENOM" id="CLU_355354_0_0_1"/>
<proteinExistence type="inferred from homology"/>
<evidence type="ECO:0000313" key="7">
    <source>
        <dbReference type="Proteomes" id="UP000000673"/>
    </source>
</evidence>
<feature type="compositionally biased region" description="Polar residues" evidence="4">
    <location>
        <begin position="398"/>
        <end position="422"/>
    </location>
</feature>
<evidence type="ECO:0000313" key="6">
    <source>
        <dbReference type="EnsemblMetazoa" id="ADAC000328-PA"/>
    </source>
</evidence>
<feature type="compositionally biased region" description="Low complexity" evidence="4">
    <location>
        <begin position="160"/>
        <end position="171"/>
    </location>
</feature>
<feature type="compositionally biased region" description="Basic residues" evidence="4">
    <location>
        <begin position="642"/>
        <end position="653"/>
    </location>
</feature>
<evidence type="ECO:0000256" key="2">
    <source>
        <dbReference type="ARBA" id="ARBA00023054"/>
    </source>
</evidence>
<keyword evidence="7" id="KW-1185">Reference proteome</keyword>
<evidence type="ECO:0000256" key="3">
    <source>
        <dbReference type="SAM" id="Coils"/>
    </source>
</evidence>
<comment type="similarity">
    <text evidence="1">Belongs to the CDR2 family.</text>
</comment>
<feature type="region of interest" description="Disordered" evidence="4">
    <location>
        <begin position="357"/>
        <end position="422"/>
    </location>
</feature>
<name>W5JX56_ANODA</name>
<dbReference type="eggNOG" id="ENOG502QRN3">
    <property type="taxonomic scope" value="Eukaryota"/>
</dbReference>
<feature type="region of interest" description="Disordered" evidence="4">
    <location>
        <begin position="725"/>
        <end position="753"/>
    </location>
</feature>
<dbReference type="VEuPathDB" id="VectorBase:ADAR2_003986"/>
<feature type="region of interest" description="Disordered" evidence="4">
    <location>
        <begin position="155"/>
        <end position="180"/>
    </location>
</feature>
<evidence type="ECO:0000256" key="4">
    <source>
        <dbReference type="SAM" id="MobiDB-lite"/>
    </source>
</evidence>
<dbReference type="VEuPathDB" id="VectorBase:ADAC000328"/>
<feature type="region of interest" description="Disordered" evidence="4">
    <location>
        <begin position="589"/>
        <end position="697"/>
    </location>
</feature>
<reference evidence="5" key="3">
    <citation type="journal article" date="2013" name="Nucleic Acids Res.">
        <title>The genome of Anopheles darlingi, the main neotropical malaria vector.</title>
        <authorList>
            <person name="Marinotti O."/>
            <person name="Cerqueira G.C."/>
            <person name="de Almeida L.G."/>
            <person name="Ferro M.I."/>
            <person name="Loreto E.L."/>
            <person name="Zaha A."/>
            <person name="Teixeira S.M."/>
            <person name="Wespiser A.R."/>
            <person name="Almeida E Silva A."/>
            <person name="Schlindwein A.D."/>
            <person name="Pacheco A.C."/>
            <person name="Silva A.L."/>
            <person name="Graveley B.R."/>
            <person name="Walenz B.P."/>
            <person name="Lima Bde A."/>
            <person name="Ribeiro C.A."/>
            <person name="Nunes-Silva C.G."/>
            <person name="de Carvalho C.R."/>
            <person name="Soares C.M."/>
            <person name="de Menezes C.B."/>
            <person name="Matiolli C."/>
            <person name="Caffrey D."/>
            <person name="Araujo D.A."/>
            <person name="de Oliveira D.M."/>
            <person name="Golenbock D."/>
            <person name="Grisard E.C."/>
            <person name="Fantinatti-Garboggini F."/>
            <person name="de Carvalho F.M."/>
            <person name="Barcellos F.G."/>
            <person name="Prosdocimi F."/>
            <person name="May G."/>
            <person name="Azevedo Junior G.M."/>
            <person name="Guimaraes G.M."/>
            <person name="Goldman G.H."/>
            <person name="Padilha I.Q."/>
            <person name="Batista Jda S."/>
            <person name="Ferro J.A."/>
            <person name="Ribeiro J.M."/>
            <person name="Fietto J.L."/>
            <person name="Dabbas K.M."/>
            <person name="Cerdeira L."/>
            <person name="Agnez-Lima L.F."/>
            <person name="Brocchi M."/>
            <person name="de Carvalho M.O."/>
            <person name="Teixeira Mde M."/>
            <person name="Diniz Maia Mde M."/>
            <person name="Goldman M.H."/>
            <person name="Cruz Schneider M.P."/>
            <person name="Felipe M.S."/>
            <person name="Hungria M."/>
            <person name="Nicolas M.F."/>
            <person name="Pereira M."/>
            <person name="Montes M.A."/>
            <person name="Cantao M.E."/>
            <person name="Vincentz M."/>
            <person name="Rafael M.S."/>
            <person name="Silverman N."/>
            <person name="Stoco P.H."/>
            <person name="Souza R.C."/>
            <person name="Vicentini R."/>
            <person name="Gazzinelli R.T."/>
            <person name="Neves Rde O."/>
            <person name="Silva R."/>
            <person name="Astolfi-Filho S."/>
            <person name="Maciel T.E."/>
            <person name="Urmenyi T.P."/>
            <person name="Tadei W.P."/>
            <person name="Camargo E.P."/>
            <person name="de Vasconcelos A.T."/>
        </authorList>
    </citation>
    <scope>NUCLEOTIDE SEQUENCE</scope>
</reference>
<organism evidence="5">
    <name type="scientific">Anopheles darlingi</name>
    <name type="common">Mosquito</name>
    <dbReference type="NCBI Taxonomy" id="43151"/>
    <lineage>
        <taxon>Eukaryota</taxon>
        <taxon>Metazoa</taxon>
        <taxon>Ecdysozoa</taxon>
        <taxon>Arthropoda</taxon>
        <taxon>Hexapoda</taxon>
        <taxon>Insecta</taxon>
        <taxon>Pterygota</taxon>
        <taxon>Neoptera</taxon>
        <taxon>Endopterygota</taxon>
        <taxon>Diptera</taxon>
        <taxon>Nematocera</taxon>
        <taxon>Culicoidea</taxon>
        <taxon>Culicidae</taxon>
        <taxon>Anophelinae</taxon>
        <taxon>Anopheles</taxon>
    </lineage>
</organism>
<sequence>MSGLAKEALDEQVFDESSQYMLDDLQLAAELGKTLLERNKELEATVKYHQHVIEDKMQEIEYLTKQNGALREVNDSRMKIYEQLEVSIQDLERDKYKLALDYKAEKKITKQLHSTIESLETKVEELTRTLVDERRQADIERRYIAKQQAAAPASNDIVELTSLPSPTSATSEQERPSGTVQDVQELHHNDDTDEELIRVILLLERTQKSFAQERDKVSELEEQLMVITQENQALQKKLSQKTNNDEVKPVHQELSLLDELKQGQMCTNCLRDLADRRDENSIISANDEDDRSLYNLIEASEAPKNYCSTVYIKLSTPESNGGKIQTDGGCVANNPYRELIEKYEALLEVHRKPIQSLDSKTASGSGNNTPVESCQPQELSKRSGFGNDSHYLIGFNPPVTSERTNDNQLHGTASATATGPTRSMVIVSSDNHYRPETASSGYLDDVCNKATQTDESSRNFLCTIADGMDRFSIYEDQSAIDSRFRFSPAHRELFREIFSVLKKAAENREGGEQLPLLDDTKSDAIGMGSVVEPVTPINEMPPTDFGEDDTASFVTTSSAISEQSFAISECITRSERQKRVRKQASAIAAARQGSAVLQKESDISSKPVTNAGNGGVSYATPPSVDRTGTLQQSYEPLEYLSGRKRKSHRRSSNRTHATPGNKVSETGEQQHRPSTPQTPRGKGSRRNRYRPWNPDIHGSFGSNRVPLPRVNDDIRPVNLRWDGSSLPVPNRSPTVSSMSPSVEGANSTNTMKSKSGVSTINRYAELADDASDIVELVPSTASQRLHMLHELDLSYAEVLRRANTRQPYNVRRPKQN</sequence>
<dbReference type="InterPro" id="IPR026079">
    <property type="entry name" value="CDR2"/>
</dbReference>
<dbReference type="EnsemblMetazoa" id="ADAC000328-RA">
    <property type="protein sequence ID" value="ADAC000328-PA"/>
    <property type="gene ID" value="ADAC000328"/>
</dbReference>
<dbReference type="FunCoup" id="W5JX56">
    <property type="interactions" value="16"/>
</dbReference>
<dbReference type="AlphaFoldDB" id="W5JX56"/>
<reference evidence="6" key="4">
    <citation type="submission" date="2015-06" db="UniProtKB">
        <authorList>
            <consortium name="EnsemblMetazoa"/>
        </authorList>
    </citation>
    <scope>IDENTIFICATION</scope>
</reference>
<dbReference type="Proteomes" id="UP000000673">
    <property type="component" value="Unassembled WGS sequence"/>
</dbReference>
<dbReference type="EMBL" id="ADMH02000093">
    <property type="protein sequence ID" value="ETN67839.1"/>
    <property type="molecule type" value="Genomic_DNA"/>
</dbReference>
<protein>
    <recommendedName>
        <fullName evidence="8">Cerebellar degeneration-related protein 2-like</fullName>
    </recommendedName>
</protein>
<feature type="coiled-coil region" evidence="3">
    <location>
        <begin position="81"/>
        <end position="136"/>
    </location>
</feature>
<reference evidence="5 7" key="1">
    <citation type="journal article" date="2010" name="BMC Genomics">
        <title>Combination of measures distinguishes pre-miRNAs from other stem-loops in the genome of the newly sequenced Anopheles darlingi.</title>
        <authorList>
            <person name="Mendes N.D."/>
            <person name="Freitas A.T."/>
            <person name="Vasconcelos A.T."/>
            <person name="Sagot M.F."/>
        </authorList>
    </citation>
    <scope>NUCLEOTIDE SEQUENCE</scope>
</reference>
<accession>W5JX56</accession>
<dbReference type="PANTHER" id="PTHR19232">
    <property type="entry name" value="CENTROCORTIN FAMILY MEMBER"/>
    <property type="match status" value="1"/>
</dbReference>
<feature type="compositionally biased region" description="Polar residues" evidence="4">
    <location>
        <begin position="357"/>
        <end position="378"/>
    </location>
</feature>
<keyword evidence="2 3" id="KW-0175">Coiled coil</keyword>